<sequence length="235" mass="24499">MSDDTSLVDAVAEEVTDQIAVDDLLGDGDLEEQLDTGSIGASLGREFGAQIGRELGKAVGREIHAAISDGLEQGRDLGELVADAESAAVRGARNALDELDGSDSFASLLRGVGERDAGDQLTGAAANALTGDGERANDEPQADEPAADEAEAEDNEGEDEGGESDGEEVAENEPTDDSSNHVGADDLDDLRRDTLEDFLEVMSDEHLQSVARDVGVDADLSREEMTDQIVAEVAG</sequence>
<name>A0ABD5NWT6_9EURY</name>
<feature type="region of interest" description="Disordered" evidence="1">
    <location>
        <begin position="128"/>
        <end position="188"/>
    </location>
</feature>
<organism evidence="2 3">
    <name type="scientific">Natribaculum luteum</name>
    <dbReference type="NCBI Taxonomy" id="1586232"/>
    <lineage>
        <taxon>Archaea</taxon>
        <taxon>Methanobacteriati</taxon>
        <taxon>Methanobacteriota</taxon>
        <taxon>Stenosarchaea group</taxon>
        <taxon>Halobacteria</taxon>
        <taxon>Halobacteriales</taxon>
        <taxon>Natrialbaceae</taxon>
        <taxon>Natribaculum</taxon>
    </lineage>
</organism>
<gene>
    <name evidence="2" type="ORF">ACFOZ7_03855</name>
</gene>
<dbReference type="GeneID" id="71855099"/>
<evidence type="ECO:0000313" key="2">
    <source>
        <dbReference type="EMBL" id="MFC4246129.1"/>
    </source>
</evidence>
<dbReference type="Proteomes" id="UP001595821">
    <property type="component" value="Unassembled WGS sequence"/>
</dbReference>
<accession>A0ABD5NWT6</accession>
<reference evidence="2 3" key="1">
    <citation type="journal article" date="2014" name="Int. J. Syst. Evol. Microbiol.">
        <title>Complete genome sequence of Corynebacterium casei LMG S-19264T (=DSM 44701T), isolated from a smear-ripened cheese.</title>
        <authorList>
            <consortium name="US DOE Joint Genome Institute (JGI-PGF)"/>
            <person name="Walter F."/>
            <person name="Albersmeier A."/>
            <person name="Kalinowski J."/>
            <person name="Ruckert C."/>
        </authorList>
    </citation>
    <scope>NUCLEOTIDE SEQUENCE [LARGE SCALE GENOMIC DNA]</scope>
    <source>
        <strain evidence="2 3">IBRC-M 10912</strain>
    </source>
</reference>
<protein>
    <submittedName>
        <fullName evidence="2">Uncharacterized protein</fullName>
    </submittedName>
</protein>
<evidence type="ECO:0000256" key="1">
    <source>
        <dbReference type="SAM" id="MobiDB-lite"/>
    </source>
</evidence>
<comment type="caution">
    <text evidence="2">The sequence shown here is derived from an EMBL/GenBank/DDBJ whole genome shotgun (WGS) entry which is preliminary data.</text>
</comment>
<dbReference type="RefSeq" id="WP_246968241.1">
    <property type="nucleotide sequence ID" value="NZ_CP095397.1"/>
</dbReference>
<proteinExistence type="predicted"/>
<dbReference type="AlphaFoldDB" id="A0ABD5NWT6"/>
<feature type="compositionally biased region" description="Acidic residues" evidence="1">
    <location>
        <begin position="140"/>
        <end position="176"/>
    </location>
</feature>
<dbReference type="EMBL" id="JBHSDJ010000013">
    <property type="protein sequence ID" value="MFC4246129.1"/>
    <property type="molecule type" value="Genomic_DNA"/>
</dbReference>
<evidence type="ECO:0000313" key="3">
    <source>
        <dbReference type="Proteomes" id="UP001595821"/>
    </source>
</evidence>